<evidence type="ECO:0000313" key="4">
    <source>
        <dbReference type="Proteomes" id="UP000465609"/>
    </source>
</evidence>
<gene>
    <name evidence="3" type="ORF">MAUB_44390</name>
</gene>
<feature type="compositionally biased region" description="Polar residues" evidence="1">
    <location>
        <begin position="421"/>
        <end position="430"/>
    </location>
</feature>
<dbReference type="EMBL" id="AP022577">
    <property type="protein sequence ID" value="BBX86566.1"/>
    <property type="molecule type" value="Genomic_DNA"/>
</dbReference>
<feature type="region of interest" description="Disordered" evidence="1">
    <location>
        <begin position="246"/>
        <end position="466"/>
    </location>
</feature>
<evidence type="ECO:0000256" key="1">
    <source>
        <dbReference type="SAM" id="MobiDB-lite"/>
    </source>
</evidence>
<feature type="compositionally biased region" description="Low complexity" evidence="1">
    <location>
        <begin position="285"/>
        <end position="304"/>
    </location>
</feature>
<feature type="compositionally biased region" description="Basic and acidic residues" evidence="1">
    <location>
        <begin position="265"/>
        <end position="284"/>
    </location>
</feature>
<accession>A0ABM7IIC2</accession>
<sequence>MSVSVRSYLMAGAAAATATALALTPIQIVPADVAVSAHPTTVQPHLTDAMVKLLAAASNMTAAKLPAAGVVPKVGPNPLAAAPSAAAPVVGTQNAASDWLTGAYQGIQAWVDWGVNYATDLLYWAGWFVPFSGTIAAQTDIFYWTLIRPVSDNIFYQAVVPIVNDPLNLGVWVNGISNAVRYSVNDVINFGIAEFNYFFGWLIPPIPPLPPIGSLAATTPTLESIAKSVQTALTSLAAAINPAKTSTKTDAAVKLTPTATQTQDPAEKPAETPAGAEDKGKAAEKGTQAAGGAAGQQPTDPQAGEPKTDTKSDRTTETKGADPAGTDPKGTDPKVSDPKASGPQASDPKASGPTAGDTKASGPTAGDTKASGPKAGAPTAGDTEGPTAQQDGVKPSKPVKTPGKKADDKTTEVKNTKDAAGQQTESTGTTKPGKGDNVRGGKGTKTTPSGTGAGQNTGSDSHAIKG</sequence>
<proteinExistence type="predicted"/>
<feature type="signal peptide" evidence="2">
    <location>
        <begin position="1"/>
        <end position="22"/>
    </location>
</feature>
<reference evidence="3 4" key="1">
    <citation type="journal article" date="2019" name="Emerg. Microbes Infect.">
        <title>Comprehensive subspecies identification of 175 nontuberculous mycobacteria species based on 7547 genomic profiles.</title>
        <authorList>
            <person name="Matsumoto Y."/>
            <person name="Kinjo T."/>
            <person name="Motooka D."/>
            <person name="Nabeya D."/>
            <person name="Jung N."/>
            <person name="Uechi K."/>
            <person name="Horii T."/>
            <person name="Iida T."/>
            <person name="Fujita J."/>
            <person name="Nakamura S."/>
        </authorList>
    </citation>
    <scope>NUCLEOTIDE SEQUENCE [LARGE SCALE GENOMIC DNA]</scope>
    <source>
        <strain evidence="3 4">JCM 15296</strain>
    </source>
</reference>
<name>A0ABM7IIC2_9MYCO</name>
<dbReference type="Proteomes" id="UP000465609">
    <property type="component" value="Chromosome"/>
</dbReference>
<evidence type="ECO:0000256" key="2">
    <source>
        <dbReference type="SAM" id="SignalP"/>
    </source>
</evidence>
<organism evidence="3 4">
    <name type="scientific">Mycolicibacterium aubagnense</name>
    <dbReference type="NCBI Taxonomy" id="319707"/>
    <lineage>
        <taxon>Bacteria</taxon>
        <taxon>Bacillati</taxon>
        <taxon>Actinomycetota</taxon>
        <taxon>Actinomycetes</taxon>
        <taxon>Mycobacteriales</taxon>
        <taxon>Mycobacteriaceae</taxon>
        <taxon>Mycolicibacterium</taxon>
    </lineage>
</organism>
<feature type="compositionally biased region" description="Basic and acidic residues" evidence="1">
    <location>
        <begin position="306"/>
        <end position="320"/>
    </location>
</feature>
<keyword evidence="2" id="KW-0732">Signal</keyword>
<dbReference type="RefSeq" id="WP_138228962.1">
    <property type="nucleotide sequence ID" value="NZ_AP022577.1"/>
</dbReference>
<keyword evidence="4" id="KW-1185">Reference proteome</keyword>
<protein>
    <recommendedName>
        <fullName evidence="5">PE-PPE domain-containing protein</fullName>
    </recommendedName>
</protein>
<feature type="compositionally biased region" description="Basic and acidic residues" evidence="1">
    <location>
        <begin position="404"/>
        <end position="417"/>
    </location>
</feature>
<evidence type="ECO:0008006" key="5">
    <source>
        <dbReference type="Google" id="ProtNLM"/>
    </source>
</evidence>
<evidence type="ECO:0000313" key="3">
    <source>
        <dbReference type="EMBL" id="BBX86566.1"/>
    </source>
</evidence>
<feature type="chain" id="PRO_5046887833" description="PE-PPE domain-containing protein" evidence="2">
    <location>
        <begin position="23"/>
        <end position="466"/>
    </location>
</feature>